<keyword evidence="3" id="KW-1185">Reference proteome</keyword>
<dbReference type="AlphaFoldDB" id="A0A0M3QUX2"/>
<feature type="compositionally biased region" description="Basic residues" evidence="1">
    <location>
        <begin position="276"/>
        <end position="287"/>
    </location>
</feature>
<protein>
    <submittedName>
        <fullName evidence="2">CG30278</fullName>
    </submittedName>
</protein>
<dbReference type="OMA" id="RRRKCEC"/>
<feature type="non-terminal residue" evidence="2">
    <location>
        <position position="287"/>
    </location>
</feature>
<evidence type="ECO:0000256" key="1">
    <source>
        <dbReference type="SAM" id="MobiDB-lite"/>
    </source>
</evidence>
<dbReference type="STRING" id="30019.A0A0M3QUX2"/>
<organism evidence="2 3">
    <name type="scientific">Drosophila busckii</name>
    <name type="common">Fruit fly</name>
    <dbReference type="NCBI Taxonomy" id="30019"/>
    <lineage>
        <taxon>Eukaryota</taxon>
        <taxon>Metazoa</taxon>
        <taxon>Ecdysozoa</taxon>
        <taxon>Arthropoda</taxon>
        <taxon>Hexapoda</taxon>
        <taxon>Insecta</taxon>
        <taxon>Pterygota</taxon>
        <taxon>Neoptera</taxon>
        <taxon>Endopterygota</taxon>
        <taxon>Diptera</taxon>
        <taxon>Brachycera</taxon>
        <taxon>Muscomorpha</taxon>
        <taxon>Ephydroidea</taxon>
        <taxon>Drosophilidae</taxon>
        <taxon>Drosophila</taxon>
    </lineage>
</organism>
<evidence type="ECO:0000313" key="3">
    <source>
        <dbReference type="Proteomes" id="UP000494163"/>
    </source>
</evidence>
<name>A0A0M3QUX2_DROBS</name>
<feature type="region of interest" description="Disordered" evidence="1">
    <location>
        <begin position="251"/>
        <end position="287"/>
    </location>
</feature>
<dbReference type="EMBL" id="CP012524">
    <property type="protein sequence ID" value="ALC41409.1"/>
    <property type="molecule type" value="Genomic_DNA"/>
</dbReference>
<proteinExistence type="predicted"/>
<reference evidence="2 3" key="1">
    <citation type="submission" date="2015-08" db="EMBL/GenBank/DDBJ databases">
        <title>Ancestral chromatin configuration constrains chromatin evolution on differentiating sex chromosomes in Drosophila.</title>
        <authorList>
            <person name="Zhou Q."/>
            <person name="Bachtrog D."/>
        </authorList>
    </citation>
    <scope>NUCLEOTIDE SEQUENCE [LARGE SCALE GENOMIC DNA]</scope>
    <source>
        <tissue evidence="2">Whole larvae</tissue>
    </source>
</reference>
<dbReference type="OrthoDB" id="7860738at2759"/>
<gene>
    <name evidence="2" type="ORF">Dbus_chr2Rg988</name>
</gene>
<dbReference type="Proteomes" id="UP000494163">
    <property type="component" value="Chromosome 2R"/>
</dbReference>
<feature type="compositionally biased region" description="Basic residues" evidence="1">
    <location>
        <begin position="256"/>
        <end position="268"/>
    </location>
</feature>
<sequence length="287" mass="32015">MTGAGNSCRLWYARALSSGEANPSCEKCFVPTGDICLDCRKPPPPPSVRSSRVSAESKRKSEPEGGVPLCSKLKPIEMPPTEPPVYVRRQIPADLCAPSKLEPKPQKCCNLSELQNDSTGKNVCACRNIKSLMSSKEWTKGPRAKPPHKNSYVLDENTLVGRVFPITIRLRRSKRNCSNCGRDLYVSEYVTDASNLILLSDCCNVEVYDRCKLENWCYVPVSTISGKQSISKRVLDYCSLKDPIPEPQQEVVVVKRISKPKKRKGKGKKDKDKKDKGKKGKDKKAKK</sequence>
<evidence type="ECO:0000313" key="2">
    <source>
        <dbReference type="EMBL" id="ALC41409.1"/>
    </source>
</evidence>
<accession>A0A0M3QUX2</accession>
<feature type="region of interest" description="Disordered" evidence="1">
    <location>
        <begin position="39"/>
        <end position="74"/>
    </location>
</feature>